<evidence type="ECO:0000256" key="2">
    <source>
        <dbReference type="ARBA" id="ARBA00009262"/>
    </source>
</evidence>
<comment type="subcellular location">
    <subcellularLocation>
        <location evidence="1">Cytoplasm</location>
    </subcellularLocation>
</comment>
<evidence type="ECO:0000256" key="1">
    <source>
        <dbReference type="ARBA" id="ARBA00004496"/>
    </source>
</evidence>
<feature type="region of interest" description="Disordered" evidence="15">
    <location>
        <begin position="560"/>
        <end position="593"/>
    </location>
</feature>
<dbReference type="PANTHER" id="PTHR16036">
    <property type="entry name" value="ANKYRIN REPEAT AND ZINC FINGER DOMAIN-CONTAINING PROTEIN 1"/>
    <property type="match status" value="1"/>
</dbReference>
<evidence type="ECO:0000256" key="13">
    <source>
        <dbReference type="PROSITE-ProRule" id="PRU00023"/>
    </source>
</evidence>
<comment type="domain">
    <text evidence="14">The VLRF1 domain mediates binding to the 60S ribosomal subunit.</text>
</comment>
<keyword evidence="6" id="KW-0677">Repeat</keyword>
<dbReference type="PROSITE" id="PS52044">
    <property type="entry name" value="VLRF1"/>
    <property type="match status" value="1"/>
</dbReference>
<dbReference type="InterPro" id="IPR041540">
    <property type="entry name" value="VATC"/>
</dbReference>
<keyword evidence="3 14" id="KW-0963">Cytoplasm</keyword>
<keyword evidence="5" id="KW-0479">Metal-binding</keyword>
<keyword evidence="11 13" id="KW-0040">ANK repeat</keyword>
<keyword evidence="12" id="KW-0175">Coiled coil</keyword>
<keyword evidence="9 14" id="KW-0378">Hydrolase</keyword>
<dbReference type="Pfam" id="PF00023">
    <property type="entry name" value="Ank"/>
    <property type="match status" value="1"/>
</dbReference>
<feature type="domain" description="VLRF1" evidence="16">
    <location>
        <begin position="255"/>
        <end position="398"/>
    </location>
</feature>
<dbReference type="PROSITE" id="PS00028">
    <property type="entry name" value="ZINC_FINGER_C2H2_1"/>
    <property type="match status" value="1"/>
</dbReference>
<keyword evidence="8" id="KW-0863">Zinc-finger</keyword>
<dbReference type="SMART" id="SM00248">
    <property type="entry name" value="ANK"/>
    <property type="match status" value="1"/>
</dbReference>
<dbReference type="Gene3D" id="1.25.40.20">
    <property type="entry name" value="Ankyrin repeat-containing domain"/>
    <property type="match status" value="1"/>
</dbReference>
<reference evidence="17" key="1">
    <citation type="submission" date="2024-02" db="EMBL/GenBank/DDBJ databases">
        <authorList>
            <consortium name="ELIXIR-Norway"/>
            <consortium name="Elixir Norway"/>
        </authorList>
    </citation>
    <scope>NUCLEOTIDE SEQUENCE</scope>
</reference>
<evidence type="ECO:0000256" key="11">
    <source>
        <dbReference type="ARBA" id="ARBA00023043"/>
    </source>
</evidence>
<accession>A0ABP0TL28</accession>
<dbReference type="InterPro" id="IPR036770">
    <property type="entry name" value="Ankyrin_rpt-contain_sf"/>
</dbReference>
<dbReference type="EMBL" id="OZ019903">
    <property type="protein sequence ID" value="CAK9196695.1"/>
    <property type="molecule type" value="Genomic_DNA"/>
</dbReference>
<evidence type="ECO:0000256" key="6">
    <source>
        <dbReference type="ARBA" id="ARBA00022737"/>
    </source>
</evidence>
<protein>
    <recommendedName>
        <fullName evidence="16">VLRF1 domain-containing protein</fullName>
    </recommendedName>
</protein>
<proteinExistence type="inferred from homology"/>
<evidence type="ECO:0000313" key="18">
    <source>
        <dbReference type="Proteomes" id="UP001497512"/>
    </source>
</evidence>
<evidence type="ECO:0000259" key="16">
    <source>
        <dbReference type="PROSITE" id="PS52044"/>
    </source>
</evidence>
<evidence type="ECO:0000256" key="4">
    <source>
        <dbReference type="ARBA" id="ARBA00022722"/>
    </source>
</evidence>
<feature type="active site" evidence="14">
    <location>
        <position position="300"/>
    </location>
</feature>
<dbReference type="Proteomes" id="UP001497512">
    <property type="component" value="Chromosome 11"/>
</dbReference>
<name>A0ABP0TL28_9BRYO</name>
<evidence type="ECO:0000256" key="7">
    <source>
        <dbReference type="ARBA" id="ARBA00022759"/>
    </source>
</evidence>
<keyword evidence="4 14" id="KW-0540">Nuclease</keyword>
<keyword evidence="10" id="KW-0862">Zinc</keyword>
<evidence type="ECO:0000256" key="9">
    <source>
        <dbReference type="ARBA" id="ARBA00022801"/>
    </source>
</evidence>
<evidence type="ECO:0000256" key="12">
    <source>
        <dbReference type="ARBA" id="ARBA00023054"/>
    </source>
</evidence>
<evidence type="ECO:0000256" key="15">
    <source>
        <dbReference type="SAM" id="MobiDB-lite"/>
    </source>
</evidence>
<evidence type="ECO:0000256" key="14">
    <source>
        <dbReference type="PROSITE-ProRule" id="PRU01389"/>
    </source>
</evidence>
<evidence type="ECO:0000313" key="17">
    <source>
        <dbReference type="EMBL" id="CAK9196695.1"/>
    </source>
</evidence>
<sequence length="723" mass="79290">MGRTDTSSCPETIFTAPHGFFDAATLYVQQADQHVVHCSSQMGQNQAGFQLGFGNRELLTDVEVHGNNEPSNLSNEAESVHLDGVEEVDHVVGVLERWTCKGCAAVFHSLDQQRAHFKSDFHRFNMKRRLAGKEAVTEDEFEAIVQGRGEQNDDDLSSISGSDAESSAEEATDDHSGPKGHPLQQGSRRNCILVTFPVSGQRVLIWRCLIAADKEVLQWERGFTDTETSRQRLSVKEEECLRRLRCLTAGALPGKRPLWVILLAAGGHFAGLVVDSQGGSVVAHKTFHRYVVRAKAGGRQTTHDATGRAPKSAGASLRRYNEQALQEEIRKLLANWSEYLRAASHLFVHAPSSNSQAIFGGEPALLNQSDHRIHRIPFTTRRPTMKEAKRICHLLGTIYYVREGSADLGTEASVDIDDAAAVGIGSLSNASNVLLESEKTGKSIKAKLPKGKLNDVTSSASAVAVTSVPVAADEDPATYMTPLHEAARDGNNDKVLELLEEGADPCIQETGGRTPYAVAKDKVTRNVFRRFMATHPDMWDWHAADVPSPLTDELEATQAAKQAEKDAKRKAREKERKKLRKVQEAQEKARQAEAKEEAKAAELAAAAAATVRYDKGHSKGFSKALGSLDPKSKEFQEAMVRAQEQERETRAAAAEFRLRALAISKQESIGSTSTISSSKSVTPQNVCSCCGETLVGKVPFSRYEYQYCSTKCVRVHRLAMEET</sequence>
<dbReference type="InterPro" id="IPR047139">
    <property type="entry name" value="ANKZ1/VMS1"/>
</dbReference>
<comment type="similarity">
    <text evidence="2 14">Belongs to the ANKZF1/VMS1 family.</text>
</comment>
<dbReference type="PANTHER" id="PTHR16036:SF2">
    <property type="entry name" value="TRNA ENDONUCLEASE ANKZF1"/>
    <property type="match status" value="1"/>
</dbReference>
<organism evidence="17 18">
    <name type="scientific">Sphagnum troendelagicum</name>
    <dbReference type="NCBI Taxonomy" id="128251"/>
    <lineage>
        <taxon>Eukaryota</taxon>
        <taxon>Viridiplantae</taxon>
        <taxon>Streptophyta</taxon>
        <taxon>Embryophyta</taxon>
        <taxon>Bryophyta</taxon>
        <taxon>Sphagnophytina</taxon>
        <taxon>Sphagnopsida</taxon>
        <taxon>Sphagnales</taxon>
        <taxon>Sphagnaceae</taxon>
        <taxon>Sphagnum</taxon>
    </lineage>
</organism>
<feature type="compositionally biased region" description="Basic and acidic residues" evidence="15">
    <location>
        <begin position="562"/>
        <end position="593"/>
    </location>
</feature>
<evidence type="ECO:0000256" key="5">
    <source>
        <dbReference type="ARBA" id="ARBA00022723"/>
    </source>
</evidence>
<dbReference type="Pfam" id="PF18716">
    <property type="entry name" value="VATC"/>
    <property type="match status" value="1"/>
</dbReference>
<dbReference type="InterPro" id="IPR013087">
    <property type="entry name" value="Znf_C2H2_type"/>
</dbReference>
<dbReference type="InterPro" id="IPR002110">
    <property type="entry name" value="Ankyrin_rpt"/>
</dbReference>
<dbReference type="PROSITE" id="PS50088">
    <property type="entry name" value="ANK_REPEAT"/>
    <property type="match status" value="1"/>
</dbReference>
<dbReference type="SUPFAM" id="SSF48403">
    <property type="entry name" value="Ankyrin repeat"/>
    <property type="match status" value="1"/>
</dbReference>
<keyword evidence="18" id="KW-1185">Reference proteome</keyword>
<dbReference type="Pfam" id="PF18826">
    <property type="entry name" value="bVLRF1"/>
    <property type="match status" value="1"/>
</dbReference>
<keyword evidence="7 14" id="KW-0255">Endonuclease</keyword>
<evidence type="ECO:0000256" key="8">
    <source>
        <dbReference type="ARBA" id="ARBA00022771"/>
    </source>
</evidence>
<dbReference type="InterPro" id="IPR041175">
    <property type="entry name" value="VLRF1/Vms1"/>
</dbReference>
<evidence type="ECO:0000256" key="3">
    <source>
        <dbReference type="ARBA" id="ARBA00022490"/>
    </source>
</evidence>
<gene>
    <name evidence="17" type="ORF">CSSPTR1EN2_LOCUS3602</name>
</gene>
<feature type="repeat" description="ANK" evidence="13">
    <location>
        <begin position="478"/>
        <end position="510"/>
    </location>
</feature>
<evidence type="ECO:0000256" key="10">
    <source>
        <dbReference type="ARBA" id="ARBA00022833"/>
    </source>
</evidence>
<dbReference type="PROSITE" id="PS50297">
    <property type="entry name" value="ANK_REP_REGION"/>
    <property type="match status" value="1"/>
</dbReference>
<feature type="region of interest" description="Disordered" evidence="15">
    <location>
        <begin position="145"/>
        <end position="185"/>
    </location>
</feature>